<reference evidence="1" key="1">
    <citation type="thesis" date="2020" institute="ProQuest LLC" country="789 East Eisenhower Parkway, Ann Arbor, MI, USA">
        <title>Comparative Genomics and Chromosome Evolution.</title>
        <authorList>
            <person name="Mudd A.B."/>
        </authorList>
    </citation>
    <scope>NUCLEOTIDE SEQUENCE</scope>
    <source>
        <strain evidence="1">1538</strain>
        <tissue evidence="1">Blood</tissue>
    </source>
</reference>
<accession>A0AAV3ACL8</accession>
<proteinExistence type="predicted"/>
<dbReference type="EMBL" id="DYDO01000004">
    <property type="protein sequence ID" value="DBA27086.1"/>
    <property type="molecule type" value="Genomic_DNA"/>
</dbReference>
<gene>
    <name evidence="1" type="ORF">GDO54_011265</name>
</gene>
<keyword evidence="2" id="KW-1185">Reference proteome</keyword>
<name>A0AAV3ACL8_PYXAD</name>
<sequence length="80" mass="8854">MFSLLFSCARCSGTQKVVNIGSRSRIFHAKKQMVEITILHPHCSQFFSLPIFGLNGTLNGTNGQKCPIWGTDGQKKLTKV</sequence>
<evidence type="ECO:0000313" key="2">
    <source>
        <dbReference type="Proteomes" id="UP001181693"/>
    </source>
</evidence>
<organism evidence="1 2">
    <name type="scientific">Pyxicephalus adspersus</name>
    <name type="common">African bullfrog</name>
    <dbReference type="NCBI Taxonomy" id="30357"/>
    <lineage>
        <taxon>Eukaryota</taxon>
        <taxon>Metazoa</taxon>
        <taxon>Chordata</taxon>
        <taxon>Craniata</taxon>
        <taxon>Vertebrata</taxon>
        <taxon>Euteleostomi</taxon>
        <taxon>Amphibia</taxon>
        <taxon>Batrachia</taxon>
        <taxon>Anura</taxon>
        <taxon>Neobatrachia</taxon>
        <taxon>Ranoidea</taxon>
        <taxon>Pyxicephalidae</taxon>
        <taxon>Pyxicephalinae</taxon>
        <taxon>Pyxicephalus</taxon>
    </lineage>
</organism>
<dbReference type="AlphaFoldDB" id="A0AAV3ACL8"/>
<dbReference type="Proteomes" id="UP001181693">
    <property type="component" value="Unassembled WGS sequence"/>
</dbReference>
<protein>
    <submittedName>
        <fullName evidence="1">Uncharacterized protein</fullName>
    </submittedName>
</protein>
<comment type="caution">
    <text evidence="1">The sequence shown here is derived from an EMBL/GenBank/DDBJ whole genome shotgun (WGS) entry which is preliminary data.</text>
</comment>
<evidence type="ECO:0000313" key="1">
    <source>
        <dbReference type="EMBL" id="DBA27086.1"/>
    </source>
</evidence>